<dbReference type="Proteomes" id="UP000233766">
    <property type="component" value="Unassembled WGS sequence"/>
</dbReference>
<accession>A0A2N3WXB0</accession>
<dbReference type="RefSeq" id="WP_101463730.1">
    <property type="nucleotide sequence ID" value="NZ_PJMW01000001.1"/>
</dbReference>
<proteinExistence type="predicted"/>
<comment type="caution">
    <text evidence="1">The sequence shown here is derived from an EMBL/GenBank/DDBJ whole genome shotgun (WGS) entry which is preliminary data.</text>
</comment>
<evidence type="ECO:0000313" key="1">
    <source>
        <dbReference type="EMBL" id="PKV98531.1"/>
    </source>
</evidence>
<keyword evidence="2" id="KW-1185">Reference proteome</keyword>
<organism evidence="1 2">
    <name type="scientific">Nocardia fluminea</name>
    <dbReference type="NCBI Taxonomy" id="134984"/>
    <lineage>
        <taxon>Bacteria</taxon>
        <taxon>Bacillati</taxon>
        <taxon>Actinomycetota</taxon>
        <taxon>Actinomycetes</taxon>
        <taxon>Mycobacteriales</taxon>
        <taxon>Nocardiaceae</taxon>
        <taxon>Nocardia</taxon>
    </lineage>
</organism>
<evidence type="ECO:0000313" key="2">
    <source>
        <dbReference type="Proteomes" id="UP000233766"/>
    </source>
</evidence>
<name>A0A2N3WXB0_9NOCA</name>
<protein>
    <submittedName>
        <fullName evidence="1">Uncharacterized protein</fullName>
    </submittedName>
</protein>
<dbReference type="OrthoDB" id="4562900at2"/>
<dbReference type="AlphaFoldDB" id="A0A2N3WXB0"/>
<sequence>MSNPDPHAQNMFVDAEGHLAEHMCHVQLLSLTFPRAVELRALHSRHRPDDCRVHLQVAVWLWEWGSG</sequence>
<reference evidence="1 2" key="1">
    <citation type="submission" date="2017-12" db="EMBL/GenBank/DDBJ databases">
        <title>Sequencing the genomes of 1000 Actinobacteria strains.</title>
        <authorList>
            <person name="Klenk H.-P."/>
        </authorList>
    </citation>
    <scope>NUCLEOTIDE SEQUENCE [LARGE SCALE GENOMIC DNA]</scope>
    <source>
        <strain evidence="1 2">DSM 44489</strain>
    </source>
</reference>
<dbReference type="EMBL" id="PJMW01000001">
    <property type="protein sequence ID" value="PKV98531.1"/>
    <property type="molecule type" value="Genomic_DNA"/>
</dbReference>
<gene>
    <name evidence="1" type="ORF">ATK86_0552</name>
</gene>